<organism evidence="1 2">
    <name type="scientific">Paenibacillus mesotrionivorans</name>
    <dbReference type="NCBI Taxonomy" id="3160968"/>
    <lineage>
        <taxon>Bacteria</taxon>
        <taxon>Bacillati</taxon>
        <taxon>Bacillota</taxon>
        <taxon>Bacilli</taxon>
        <taxon>Bacillales</taxon>
        <taxon>Paenibacillaceae</taxon>
        <taxon>Paenibacillus</taxon>
    </lineage>
</organism>
<keyword evidence="2" id="KW-1185">Reference proteome</keyword>
<comment type="caution">
    <text evidence="1">The sequence shown here is derived from an EMBL/GenBank/DDBJ whole genome shotgun (WGS) entry which is preliminary data.</text>
</comment>
<evidence type="ECO:0000313" key="2">
    <source>
        <dbReference type="Proteomes" id="UP001631969"/>
    </source>
</evidence>
<dbReference type="EMBL" id="JBJURJ010000006">
    <property type="protein sequence ID" value="MFM9328873.1"/>
    <property type="molecule type" value="Genomic_DNA"/>
</dbReference>
<reference evidence="1" key="1">
    <citation type="submission" date="2024-12" db="EMBL/GenBank/DDBJ databases">
        <authorList>
            <person name="Wu N."/>
        </authorList>
    </citation>
    <scope>NUCLEOTIDE SEQUENCE</scope>
    <source>
        <strain evidence="1">P15</strain>
    </source>
</reference>
<proteinExistence type="predicted"/>
<gene>
    <name evidence="1" type="ORF">ACI1P1_11275</name>
</gene>
<accession>A0ACC7NVW4</accession>
<evidence type="ECO:0000313" key="1">
    <source>
        <dbReference type="EMBL" id="MFM9328873.1"/>
    </source>
</evidence>
<dbReference type="Proteomes" id="UP001631969">
    <property type="component" value="Unassembled WGS sequence"/>
</dbReference>
<sequence>MKAKQIWLPVLAATLSMGTVLAGCGKDNAADNAATQQPGASGQSPAASAAPTSIKAMTILFGDPPVTDNNKAKEDMEKRGNVKLDITFVPSEAYMDKLSVAISSGDSYDLMLMAGGKDDKFTSLVKMGAFHDLTPYLKNADNINKLDQNVWNNVKVQGKIYGIPRPRGLYGGGEANVIIRKDWLDKYGLAVPKTMEEFTKALEVFKKNDPAGGGRTVPLTLYATDLIGGPNPFGGTMPMSFAYEVPQNWKLENGKAIRDFQTPEYKNYMDWLKDAWSKGLIDKDAPVLKGQAQMRNKFQAGVAGAFVGNVSDYTEDNLAKMRQADPNADIAVVDLLAGPTGKSGAAVISGYYGLWTIPSSVPKDKVQKIVDFLNFSASEENYVFSKTGIIGVHSSEFKNGIAVMNEEQKKRSDLDKPSAFVLQNKVDPYVYATSKNEDILKKQKATLDVISKAGVVNPFLSYSSPTAAKNPDSYKKMGAAMTKYVLGETQWTEVQKTIDDWTNGLGVQITKELLDQYNEDHK</sequence>
<name>A0ACC7NVW4_9BACL</name>
<protein>
    <submittedName>
        <fullName evidence="1">Extracellular solute-binding protein</fullName>
    </submittedName>
</protein>